<dbReference type="EMBL" id="QPJY01000003">
    <property type="protein sequence ID" value="RCX31093.1"/>
    <property type="molecule type" value="Genomic_DNA"/>
</dbReference>
<evidence type="ECO:0000313" key="2">
    <source>
        <dbReference type="Proteomes" id="UP000252707"/>
    </source>
</evidence>
<keyword evidence="2" id="KW-1185">Reference proteome</keyword>
<gene>
    <name evidence="1" type="ORF">DFQ59_10357</name>
</gene>
<sequence length="57" mass="5898">MFRKAFTLVLLGVLLVGAAAVTYGTFFDRGFAASAAGVLGAGDHDADDDHGHDDDDD</sequence>
<organism evidence="1 2">
    <name type="scientific">Thioalbus denitrificans</name>
    <dbReference type="NCBI Taxonomy" id="547122"/>
    <lineage>
        <taxon>Bacteria</taxon>
        <taxon>Pseudomonadati</taxon>
        <taxon>Pseudomonadota</taxon>
        <taxon>Gammaproteobacteria</taxon>
        <taxon>Chromatiales</taxon>
        <taxon>Ectothiorhodospiraceae</taxon>
        <taxon>Thioalbus</taxon>
    </lineage>
</organism>
<dbReference type="Proteomes" id="UP000252707">
    <property type="component" value="Unassembled WGS sequence"/>
</dbReference>
<comment type="caution">
    <text evidence="1">The sequence shown here is derived from an EMBL/GenBank/DDBJ whole genome shotgun (WGS) entry which is preliminary data.</text>
</comment>
<proteinExistence type="predicted"/>
<accession>A0A369CBK6</accession>
<dbReference type="AlphaFoldDB" id="A0A369CBK6"/>
<evidence type="ECO:0000313" key="1">
    <source>
        <dbReference type="EMBL" id="RCX31093.1"/>
    </source>
</evidence>
<name>A0A369CBK6_9GAMM</name>
<dbReference type="RefSeq" id="WP_170142093.1">
    <property type="nucleotide sequence ID" value="NZ_QPJY01000003.1"/>
</dbReference>
<protein>
    <submittedName>
        <fullName evidence="1">Uncharacterized protein</fullName>
    </submittedName>
</protein>
<reference evidence="1 2" key="1">
    <citation type="submission" date="2018-07" db="EMBL/GenBank/DDBJ databases">
        <title>Genomic Encyclopedia of Type Strains, Phase IV (KMG-IV): sequencing the most valuable type-strain genomes for metagenomic binning, comparative biology and taxonomic classification.</title>
        <authorList>
            <person name="Goeker M."/>
        </authorList>
    </citation>
    <scope>NUCLEOTIDE SEQUENCE [LARGE SCALE GENOMIC DNA]</scope>
    <source>
        <strain evidence="1 2">DSM 26407</strain>
    </source>
</reference>